<accession>A0A0A9ENE6</accession>
<sequence length="66" mass="7185">MLLRSGKNSRVKAISISYSGITSTISATTSPQQQYCSIIHPKISKLARKIRQVRKGGPHTSDRAAC</sequence>
<proteinExistence type="predicted"/>
<name>A0A0A9ENE6_ARUDO</name>
<dbReference type="EMBL" id="GBRH01200343">
    <property type="protein sequence ID" value="JAD97552.1"/>
    <property type="molecule type" value="Transcribed_RNA"/>
</dbReference>
<protein>
    <submittedName>
        <fullName evidence="1">Uncharacterized protein</fullName>
    </submittedName>
</protein>
<evidence type="ECO:0000313" key="1">
    <source>
        <dbReference type="EMBL" id="JAD97552.1"/>
    </source>
</evidence>
<dbReference type="AlphaFoldDB" id="A0A0A9ENE6"/>
<organism evidence="1">
    <name type="scientific">Arundo donax</name>
    <name type="common">Giant reed</name>
    <name type="synonym">Donax arundinaceus</name>
    <dbReference type="NCBI Taxonomy" id="35708"/>
    <lineage>
        <taxon>Eukaryota</taxon>
        <taxon>Viridiplantae</taxon>
        <taxon>Streptophyta</taxon>
        <taxon>Embryophyta</taxon>
        <taxon>Tracheophyta</taxon>
        <taxon>Spermatophyta</taxon>
        <taxon>Magnoliopsida</taxon>
        <taxon>Liliopsida</taxon>
        <taxon>Poales</taxon>
        <taxon>Poaceae</taxon>
        <taxon>PACMAD clade</taxon>
        <taxon>Arundinoideae</taxon>
        <taxon>Arundineae</taxon>
        <taxon>Arundo</taxon>
    </lineage>
</organism>
<reference evidence="1" key="1">
    <citation type="submission" date="2014-09" db="EMBL/GenBank/DDBJ databases">
        <authorList>
            <person name="Magalhaes I.L.F."/>
            <person name="Oliveira U."/>
            <person name="Santos F.R."/>
            <person name="Vidigal T.H.D.A."/>
            <person name="Brescovit A.D."/>
            <person name="Santos A.J."/>
        </authorList>
    </citation>
    <scope>NUCLEOTIDE SEQUENCE</scope>
    <source>
        <tissue evidence="1">Shoot tissue taken approximately 20 cm above the soil surface</tissue>
    </source>
</reference>
<reference evidence="1" key="2">
    <citation type="journal article" date="2015" name="Data Brief">
        <title>Shoot transcriptome of the giant reed, Arundo donax.</title>
        <authorList>
            <person name="Barrero R.A."/>
            <person name="Guerrero F.D."/>
            <person name="Moolhuijzen P."/>
            <person name="Goolsby J.A."/>
            <person name="Tidwell J."/>
            <person name="Bellgard S.E."/>
            <person name="Bellgard M.I."/>
        </authorList>
    </citation>
    <scope>NUCLEOTIDE SEQUENCE</scope>
    <source>
        <tissue evidence="1">Shoot tissue taken approximately 20 cm above the soil surface</tissue>
    </source>
</reference>